<feature type="transmembrane region" description="Helical" evidence="2">
    <location>
        <begin position="576"/>
        <end position="602"/>
    </location>
</feature>
<feature type="compositionally biased region" description="Polar residues" evidence="1">
    <location>
        <begin position="1053"/>
        <end position="1077"/>
    </location>
</feature>
<evidence type="ECO:0000256" key="1">
    <source>
        <dbReference type="SAM" id="MobiDB-lite"/>
    </source>
</evidence>
<keyword evidence="2" id="KW-0812">Transmembrane</keyword>
<dbReference type="EMBL" id="KK583191">
    <property type="protein sequence ID" value="KDO34322.1"/>
    <property type="molecule type" value="Genomic_DNA"/>
</dbReference>
<proteinExistence type="predicted"/>
<evidence type="ECO:0000313" key="5">
    <source>
        <dbReference type="Proteomes" id="UP000030745"/>
    </source>
</evidence>
<feature type="chain" id="PRO_5001635259" evidence="3">
    <location>
        <begin position="19"/>
        <end position="1077"/>
    </location>
</feature>
<feature type="transmembrane region" description="Helical" evidence="2">
    <location>
        <begin position="417"/>
        <end position="438"/>
    </location>
</feature>
<feature type="transmembrane region" description="Helical" evidence="2">
    <location>
        <begin position="355"/>
        <end position="376"/>
    </location>
</feature>
<feature type="transmembrane region" description="Helical" evidence="2">
    <location>
        <begin position="527"/>
        <end position="549"/>
    </location>
</feature>
<accession>A0A067D5P4</accession>
<keyword evidence="2" id="KW-0472">Membrane</keyword>
<dbReference type="GeneID" id="24124045"/>
<dbReference type="RefSeq" id="XP_012195059.1">
    <property type="nucleotide sequence ID" value="XM_012339669.1"/>
</dbReference>
<dbReference type="VEuPathDB" id="FungiDB:SPRG_01457"/>
<feature type="transmembrane region" description="Helical" evidence="2">
    <location>
        <begin position="388"/>
        <end position="411"/>
    </location>
</feature>
<dbReference type="Proteomes" id="UP000030745">
    <property type="component" value="Unassembled WGS sequence"/>
</dbReference>
<feature type="region of interest" description="Disordered" evidence="1">
    <location>
        <begin position="1044"/>
        <end position="1077"/>
    </location>
</feature>
<dbReference type="AlphaFoldDB" id="A0A067D5P4"/>
<dbReference type="KEGG" id="spar:SPRG_01457"/>
<feature type="signal peptide" evidence="3">
    <location>
        <begin position="1"/>
        <end position="18"/>
    </location>
</feature>
<gene>
    <name evidence="4" type="ORF">SPRG_01457</name>
</gene>
<name>A0A067D5P4_SAPPC</name>
<evidence type="ECO:0000256" key="3">
    <source>
        <dbReference type="SAM" id="SignalP"/>
    </source>
</evidence>
<organism evidence="4 5">
    <name type="scientific">Saprolegnia parasitica (strain CBS 223.65)</name>
    <dbReference type="NCBI Taxonomy" id="695850"/>
    <lineage>
        <taxon>Eukaryota</taxon>
        <taxon>Sar</taxon>
        <taxon>Stramenopiles</taxon>
        <taxon>Oomycota</taxon>
        <taxon>Saprolegniomycetes</taxon>
        <taxon>Saprolegniales</taxon>
        <taxon>Saprolegniaceae</taxon>
        <taxon>Saprolegnia</taxon>
    </lineage>
</organism>
<reference evidence="4 5" key="1">
    <citation type="journal article" date="2013" name="PLoS Genet.">
        <title>Distinctive expansion of potential virulence genes in the genome of the oomycete fish pathogen Saprolegnia parasitica.</title>
        <authorList>
            <person name="Jiang R.H."/>
            <person name="de Bruijn I."/>
            <person name="Haas B.J."/>
            <person name="Belmonte R."/>
            <person name="Lobach L."/>
            <person name="Christie J."/>
            <person name="van den Ackerveken G."/>
            <person name="Bottin A."/>
            <person name="Bulone V."/>
            <person name="Diaz-Moreno S.M."/>
            <person name="Dumas B."/>
            <person name="Fan L."/>
            <person name="Gaulin E."/>
            <person name="Govers F."/>
            <person name="Grenville-Briggs L.J."/>
            <person name="Horner N.R."/>
            <person name="Levin J.Z."/>
            <person name="Mammella M."/>
            <person name="Meijer H.J."/>
            <person name="Morris P."/>
            <person name="Nusbaum C."/>
            <person name="Oome S."/>
            <person name="Phillips A.J."/>
            <person name="van Rooyen D."/>
            <person name="Rzeszutek E."/>
            <person name="Saraiva M."/>
            <person name="Secombes C.J."/>
            <person name="Seidl M.F."/>
            <person name="Snel B."/>
            <person name="Stassen J.H."/>
            <person name="Sykes S."/>
            <person name="Tripathy S."/>
            <person name="van den Berg H."/>
            <person name="Vega-Arreguin J.C."/>
            <person name="Wawra S."/>
            <person name="Young S.K."/>
            <person name="Zeng Q."/>
            <person name="Dieguez-Uribeondo J."/>
            <person name="Russ C."/>
            <person name="Tyler B.M."/>
            <person name="van West P."/>
        </authorList>
    </citation>
    <scope>NUCLEOTIDE SEQUENCE [LARGE SCALE GENOMIC DNA]</scope>
    <source>
        <strain evidence="4 5">CBS 223.65</strain>
    </source>
</reference>
<keyword evidence="5" id="KW-1185">Reference proteome</keyword>
<protein>
    <submittedName>
        <fullName evidence="4">Uncharacterized protein</fullName>
    </submittedName>
</protein>
<keyword evidence="3" id="KW-0732">Signal</keyword>
<feature type="transmembrane region" description="Helical" evidence="2">
    <location>
        <begin position="628"/>
        <end position="649"/>
    </location>
</feature>
<dbReference type="OrthoDB" id="159395at2759"/>
<keyword evidence="2" id="KW-1133">Transmembrane helix</keyword>
<sequence>MLRRHVCMLLLLAAAVAAQVDYLWTPVRATTCVNCDVQITVPSWKGLLESKGLSIANLKTCGLGNVTMTIEYPYGNYARTSSVTPTLNWTNSDHVAYSVQDTTAHVPATAGASLLSIPLSPAAIAAFASDGPSTLVLTNLNSPFVNATYTGFGSISVTAANISPACISSGNGNNNIKQTLLEPTKFKIGRNLTGLTLSLQGNITAPARTIGTSTDVSMTLISTGVVPPNTVFQLLSALELSHFNDAFTSLAGVRLRLPRGEYECVPYAGAPRFTGALNGTFFTTPDDALVPQNTAFTLTFLGVSNPNATIHALRVLQINAYYVNPTILVNVLGSTSGDTKYYTVLQAAFDGANNVYDLASTILFGICLVISLFIVYKHGLAFTSSTVWTDLVSISVVLAYVCSFSAYFLWLFRPSSIFVYLTAGQYLFTTVMIVSLCFHWASVLRLQLFRKLTFKSPVVFMYMAINMVLLGGLLGCLIVFSGQLECVYTANVTGALRYSALVDATSPPPANGYQVLDSLAMCSMNGYYVLLALGFMVFTLFLVLLGGAVMCRGRSLMLSEAQPVDDRMNMRKSLTIFYCIIASTVVIFIISDIIYIASYIVAKPIERDFKDFGKTPGPSTNDQRVSTFVWYLFTIWLPQIGPPLLLLFLHYDPKREDDMLDEIAVLSAPKDAYRCTNLGSLDTPESEAVGDLNVFKSHRDHGRRYVERAGTFLEDVSNKLHVIVKLKVPEGALPSVCYMSLAFCTLRTAYRGEQNNREVLLHTLTKDAVWKPVAETERLNEAMPGDADQFRSSTLGMSNVPFVAVLSIPVAGLAPNTLLRFLLHASLPSEDDEDEEDDEAVTLPPILEFVTTPQAVMDAASHGQALVVSVADAHDVTCHELVVRKPSSAFAYVNPKLYHDTKLSVTTVSMGEASAGDEPSHQNMGNIIRYFQYEAEVGDGGLVVEELKESRFANSIPRQLLDLLAVERADDVEVASKDVAAFLSLKKPTKDGGFYNQILQTIQDEGDATVVRMWLEDRLERRKEYLSQLRKTFSCSSSATIKSGISRPASRKSPATSSLSRSTCMWKTTSSGPRTRL</sequence>
<evidence type="ECO:0000313" key="4">
    <source>
        <dbReference type="EMBL" id="KDO34322.1"/>
    </source>
</evidence>
<feature type="transmembrane region" description="Helical" evidence="2">
    <location>
        <begin position="459"/>
        <end position="480"/>
    </location>
</feature>
<evidence type="ECO:0000256" key="2">
    <source>
        <dbReference type="SAM" id="Phobius"/>
    </source>
</evidence>